<dbReference type="Proteomes" id="UP000004994">
    <property type="component" value="Chromosome 4"/>
</dbReference>
<evidence type="ECO:0000313" key="2">
    <source>
        <dbReference type="EnsemblPlants" id="Solyc04g071230.2.1.1"/>
    </source>
</evidence>
<reference evidence="2" key="2">
    <citation type="submission" date="2019-01" db="UniProtKB">
        <authorList>
            <consortium name="EnsemblPlants"/>
        </authorList>
    </citation>
    <scope>IDENTIFICATION</scope>
    <source>
        <strain evidence="2">cv. Heinz 1706</strain>
    </source>
</reference>
<feature type="chain" id="PRO_5018588503" evidence="1">
    <location>
        <begin position="19"/>
        <end position="32"/>
    </location>
</feature>
<keyword evidence="3" id="KW-1185">Reference proteome</keyword>
<reference evidence="2" key="1">
    <citation type="journal article" date="2012" name="Nature">
        <title>The tomato genome sequence provides insights into fleshy fruit evolution.</title>
        <authorList>
            <consortium name="Tomato Genome Consortium"/>
        </authorList>
    </citation>
    <scope>NUCLEOTIDE SEQUENCE [LARGE SCALE GENOMIC DNA]</scope>
    <source>
        <strain evidence="2">cv. Heinz 1706</strain>
    </source>
</reference>
<dbReference type="EnsemblPlants" id="Solyc04g071230.2.1">
    <property type="protein sequence ID" value="Solyc04g071230.2.1.1"/>
    <property type="gene ID" value="Solyc04g071230.2"/>
</dbReference>
<proteinExistence type="predicted"/>
<organism evidence="2">
    <name type="scientific">Solanum lycopersicum</name>
    <name type="common">Tomato</name>
    <name type="synonym">Lycopersicon esculentum</name>
    <dbReference type="NCBI Taxonomy" id="4081"/>
    <lineage>
        <taxon>Eukaryota</taxon>
        <taxon>Viridiplantae</taxon>
        <taxon>Streptophyta</taxon>
        <taxon>Embryophyta</taxon>
        <taxon>Tracheophyta</taxon>
        <taxon>Spermatophyta</taxon>
        <taxon>Magnoliopsida</taxon>
        <taxon>eudicotyledons</taxon>
        <taxon>Gunneridae</taxon>
        <taxon>Pentapetalae</taxon>
        <taxon>asterids</taxon>
        <taxon>lamiids</taxon>
        <taxon>Solanales</taxon>
        <taxon>Solanaceae</taxon>
        <taxon>Solanoideae</taxon>
        <taxon>Solaneae</taxon>
        <taxon>Solanum</taxon>
        <taxon>Solanum subgen. Lycopersicon</taxon>
    </lineage>
</organism>
<evidence type="ECO:0000313" key="3">
    <source>
        <dbReference type="Proteomes" id="UP000004994"/>
    </source>
</evidence>
<sequence>MISVIFFLFTLGLSGTSARRTGYSSGATRSSL</sequence>
<keyword evidence="1" id="KW-0732">Signal</keyword>
<name>A0A3Q7GYY7_SOLLC</name>
<dbReference type="AlphaFoldDB" id="A0A3Q7GYY7"/>
<evidence type="ECO:0000256" key="1">
    <source>
        <dbReference type="SAM" id="SignalP"/>
    </source>
</evidence>
<protein>
    <submittedName>
        <fullName evidence="2">Uncharacterized protein</fullName>
    </submittedName>
</protein>
<dbReference type="Gramene" id="Solyc04g071230.2.1">
    <property type="protein sequence ID" value="Solyc04g071230.2.1.1"/>
    <property type="gene ID" value="Solyc04g071230.2"/>
</dbReference>
<accession>A0A3Q7GYY7</accession>
<dbReference type="InParanoid" id="A0A3Q7GYY7"/>
<feature type="signal peptide" evidence="1">
    <location>
        <begin position="1"/>
        <end position="18"/>
    </location>
</feature>